<evidence type="ECO:0000256" key="1">
    <source>
        <dbReference type="SAM" id="MobiDB-lite"/>
    </source>
</evidence>
<organism evidence="3">
    <name type="scientific">Scylla olivacea</name>
    <name type="common">Orange mud crab</name>
    <name type="synonym">Cancer olivacea</name>
    <dbReference type="NCBI Taxonomy" id="85551"/>
    <lineage>
        <taxon>Eukaryota</taxon>
        <taxon>Metazoa</taxon>
        <taxon>Ecdysozoa</taxon>
        <taxon>Arthropoda</taxon>
        <taxon>Crustacea</taxon>
        <taxon>Multicrustacea</taxon>
        <taxon>Malacostraca</taxon>
        <taxon>Eumalacostraca</taxon>
        <taxon>Eucarida</taxon>
        <taxon>Decapoda</taxon>
        <taxon>Pleocyemata</taxon>
        <taxon>Brachyura</taxon>
        <taxon>Eubrachyura</taxon>
        <taxon>Portunoidea</taxon>
        <taxon>Portunidae</taxon>
        <taxon>Portuninae</taxon>
        <taxon>Scylla</taxon>
    </lineage>
</organism>
<dbReference type="FunFam" id="2.60.40.10:FF:000733">
    <property type="entry name" value="Turtle, isoform F"/>
    <property type="match status" value="1"/>
</dbReference>
<dbReference type="SUPFAM" id="SSF48726">
    <property type="entry name" value="Immunoglobulin"/>
    <property type="match status" value="2"/>
</dbReference>
<dbReference type="InterPro" id="IPR007110">
    <property type="entry name" value="Ig-like_dom"/>
</dbReference>
<dbReference type="PROSITE" id="PS50835">
    <property type="entry name" value="IG_LIKE"/>
    <property type="match status" value="2"/>
</dbReference>
<dbReference type="SMART" id="SM00409">
    <property type="entry name" value="IG"/>
    <property type="match status" value="2"/>
</dbReference>
<feature type="domain" description="Ig-like" evidence="2">
    <location>
        <begin position="30"/>
        <end position="144"/>
    </location>
</feature>
<dbReference type="InterPro" id="IPR003599">
    <property type="entry name" value="Ig_sub"/>
</dbReference>
<dbReference type="PANTHER" id="PTHR45889">
    <property type="entry name" value="IG-LIKE DOMAIN-CONTAINING PROTEIN"/>
    <property type="match status" value="1"/>
</dbReference>
<feature type="region of interest" description="Disordered" evidence="1">
    <location>
        <begin position="1"/>
        <end position="30"/>
    </location>
</feature>
<protein>
    <recommendedName>
        <fullName evidence="2">Ig-like domain-containing protein</fullName>
    </recommendedName>
</protein>
<feature type="domain" description="Ig-like" evidence="2">
    <location>
        <begin position="167"/>
        <end position="254"/>
    </location>
</feature>
<accession>A0A0P4W1Y7</accession>
<evidence type="ECO:0000313" key="3">
    <source>
        <dbReference type="EMBL" id="JAI62447.1"/>
    </source>
</evidence>
<sequence length="295" mass="32387">MVRRVGHGASPLTPPPPAPPPPPPPPRPPPSNMAVVSLLVVLLGLLSSGACSQYGDAEHITAILGESVVLNCPVSQPKIAYIIQWKKQHHKIPIYIWYEGYDPHVEENYKGRASRVNPDTTFGLASLNLTSVKEEDQGWYECKVFYLDRTGATDNGTWIHLDVHAPPRFTTTPDDVTYVNIGDSIILNCEAEGTPKPEIFWYRDDKTVDPSETVGIFNDGTELRINKIRDEDIGDYVCVARNPEGRVHHDAKVVIAGETGEVLASSHPNFTLKVLVVAGRTPASCHPDICVQGEN</sequence>
<dbReference type="InterPro" id="IPR013783">
    <property type="entry name" value="Ig-like_fold"/>
</dbReference>
<dbReference type="Pfam" id="PF07679">
    <property type="entry name" value="I-set"/>
    <property type="match status" value="1"/>
</dbReference>
<reference evidence="3" key="1">
    <citation type="submission" date="2015-09" db="EMBL/GenBank/DDBJ databases">
        <title>Scylla olivacea transcriptome.</title>
        <authorList>
            <person name="Ikhwanuddin M."/>
        </authorList>
    </citation>
    <scope>NUCLEOTIDE SEQUENCE</scope>
</reference>
<dbReference type="AlphaFoldDB" id="A0A0P4W1Y7"/>
<dbReference type="InterPro" id="IPR036179">
    <property type="entry name" value="Ig-like_dom_sf"/>
</dbReference>
<proteinExistence type="predicted"/>
<dbReference type="PANTHER" id="PTHR45889:SF8">
    <property type="entry name" value="IG-LIKE DOMAIN-CONTAINING PROTEIN"/>
    <property type="match status" value="1"/>
</dbReference>
<dbReference type="SMART" id="SM00408">
    <property type="entry name" value="IGc2"/>
    <property type="match status" value="2"/>
</dbReference>
<evidence type="ECO:0000259" key="2">
    <source>
        <dbReference type="PROSITE" id="PS50835"/>
    </source>
</evidence>
<dbReference type="Pfam" id="PF07686">
    <property type="entry name" value="V-set"/>
    <property type="match status" value="1"/>
</dbReference>
<dbReference type="Gene3D" id="2.60.40.10">
    <property type="entry name" value="Immunoglobulins"/>
    <property type="match status" value="2"/>
</dbReference>
<name>A0A0P4W1Y7_SCYOL</name>
<dbReference type="InterPro" id="IPR003598">
    <property type="entry name" value="Ig_sub2"/>
</dbReference>
<dbReference type="SMART" id="SM00406">
    <property type="entry name" value="IGv"/>
    <property type="match status" value="1"/>
</dbReference>
<dbReference type="EMBL" id="GDRN01079174">
    <property type="protein sequence ID" value="JAI62447.1"/>
    <property type="molecule type" value="Transcribed_RNA"/>
</dbReference>
<dbReference type="InterPro" id="IPR013106">
    <property type="entry name" value="Ig_V-set"/>
</dbReference>
<dbReference type="InterPro" id="IPR013098">
    <property type="entry name" value="Ig_I-set"/>
</dbReference>
<feature type="compositionally biased region" description="Pro residues" evidence="1">
    <location>
        <begin position="12"/>
        <end position="30"/>
    </location>
</feature>